<dbReference type="EMBL" id="JIBK01000006">
    <property type="protein sequence ID" value="POM82786.1"/>
    <property type="molecule type" value="Genomic_DNA"/>
</dbReference>
<dbReference type="InterPro" id="IPR036259">
    <property type="entry name" value="MFS_trans_sf"/>
</dbReference>
<dbReference type="VEuPathDB" id="CryptoDB:CmeUKMEL1_04135"/>
<proteinExistence type="predicted"/>
<feature type="transmembrane region" description="Helical" evidence="1">
    <location>
        <begin position="265"/>
        <end position="286"/>
    </location>
</feature>
<feature type="transmembrane region" description="Helical" evidence="1">
    <location>
        <begin position="67"/>
        <end position="88"/>
    </location>
</feature>
<keyword evidence="1" id="KW-0812">Transmembrane</keyword>
<reference evidence="2 3" key="1">
    <citation type="submission" date="2014-04" db="EMBL/GenBank/DDBJ databases">
        <title>Comparative Genomics of Cryptosporidium Species.</title>
        <authorList>
            <person name="Silva J.C."/>
            <person name="Su Q."/>
            <person name="Chalmers R."/>
            <person name="Chibucos M.C."/>
            <person name="Elwin K."/>
            <person name="Godinez A."/>
            <person name="Guo F."/>
            <person name="Huynh K."/>
            <person name="Orvis J."/>
            <person name="Ott S."/>
            <person name="Sadzewicz L."/>
            <person name="Sengamalay N."/>
            <person name="Shetty A."/>
            <person name="Sun M."/>
            <person name="Tallon L."/>
            <person name="Xiao L."/>
            <person name="Zhang H."/>
            <person name="Fraser C.M."/>
            <person name="Zhu G."/>
            <person name="Kissinger J."/>
            <person name="Widmer G."/>
        </authorList>
    </citation>
    <scope>NUCLEOTIDE SEQUENCE [LARGE SCALE GENOMIC DNA]</scope>
    <source>
        <strain evidence="2 3">UKMEL1</strain>
    </source>
</reference>
<gene>
    <name evidence="2" type="ORF">CmeUKMEL1_04135</name>
</gene>
<feature type="transmembrane region" description="Helical" evidence="1">
    <location>
        <begin position="421"/>
        <end position="442"/>
    </location>
</feature>
<keyword evidence="1" id="KW-1133">Transmembrane helix</keyword>
<feature type="transmembrane region" description="Helical" evidence="1">
    <location>
        <begin position="356"/>
        <end position="381"/>
    </location>
</feature>
<keyword evidence="1" id="KW-0472">Membrane</keyword>
<comment type="caution">
    <text evidence="2">The sequence shown here is derived from an EMBL/GenBank/DDBJ whole genome shotgun (WGS) entry which is preliminary data.</text>
</comment>
<organism evidence="2 3">
    <name type="scientific">Cryptosporidium meleagridis</name>
    <dbReference type="NCBI Taxonomy" id="93969"/>
    <lineage>
        <taxon>Eukaryota</taxon>
        <taxon>Sar</taxon>
        <taxon>Alveolata</taxon>
        <taxon>Apicomplexa</taxon>
        <taxon>Conoidasida</taxon>
        <taxon>Coccidia</taxon>
        <taxon>Eucoccidiorida</taxon>
        <taxon>Eimeriorina</taxon>
        <taxon>Cryptosporidiidae</taxon>
        <taxon>Cryptosporidium</taxon>
    </lineage>
</organism>
<feature type="transmembrane region" description="Helical" evidence="1">
    <location>
        <begin position="212"/>
        <end position="233"/>
    </location>
</feature>
<feature type="transmembrane region" description="Helical" evidence="1">
    <location>
        <begin position="26"/>
        <end position="47"/>
    </location>
</feature>
<evidence type="ECO:0000313" key="2">
    <source>
        <dbReference type="EMBL" id="POM82786.1"/>
    </source>
</evidence>
<dbReference type="AlphaFoldDB" id="A0A2P4YYJ6"/>
<dbReference type="OrthoDB" id="410267at2759"/>
<feature type="transmembrane region" description="Helical" evidence="1">
    <location>
        <begin position="100"/>
        <end position="119"/>
    </location>
</feature>
<dbReference type="Proteomes" id="UP000236928">
    <property type="component" value="Unassembled WGS sequence"/>
</dbReference>
<name>A0A2P4YYJ6_9CRYT</name>
<feature type="transmembrane region" description="Helical" evidence="1">
    <location>
        <begin position="160"/>
        <end position="178"/>
    </location>
</feature>
<feature type="transmembrane region" description="Helical" evidence="1">
    <location>
        <begin position="393"/>
        <end position="415"/>
    </location>
</feature>
<keyword evidence="3" id="KW-1185">Reference proteome</keyword>
<dbReference type="SUPFAM" id="SSF103473">
    <property type="entry name" value="MFS general substrate transporter"/>
    <property type="match status" value="1"/>
</dbReference>
<sequence length="462" mass="53165">MFEVLNQNKMNFRVLIRDLLNKDKTFWSSLIGCALIHWSLGFASTFGNTVPYIVSYISLKGKQKLRAGMICWIECFFVLFQGGANYMYPSIERMIGIPSCLAIGFFSCNFGLLISYLFLENYLLYLFGYSILYAIGNGLLFASTIEFLASNYSKNSRSKIIGLLWLFRGASMSIIPSFQSSFVNPFNSSNYYVNSGNKFFNSLIVLEKVPKLLKLTFIFSAIFQIIGIANLVITGRRDPRNKEKQEYTSDKRFNFANRIYISEPFVLLWLITFLSWPCIEYIQLFWKVHGMTNTGLGDLQLTRVSCIIMILQTIFRVFWGIFGQLAGYFNCICILSIILVIGIILLMFPIIEGISIFQYILGYLLVSIAHSGNLTIFPTTIIKHYCQSNHTELFIYLFSAKATSCIFFCIFTDFTTRFMNINYSLVPLLIFSLGSFFLSFILKDIKDNYILEKNSKKRYINI</sequence>
<feature type="transmembrane region" description="Helical" evidence="1">
    <location>
        <begin position="301"/>
        <end position="319"/>
    </location>
</feature>
<evidence type="ECO:0000256" key="1">
    <source>
        <dbReference type="SAM" id="Phobius"/>
    </source>
</evidence>
<protein>
    <recommendedName>
        <fullName evidence="4">Major Facilitator Superfamily protein</fullName>
    </recommendedName>
</protein>
<evidence type="ECO:0008006" key="4">
    <source>
        <dbReference type="Google" id="ProtNLM"/>
    </source>
</evidence>
<feature type="transmembrane region" description="Helical" evidence="1">
    <location>
        <begin position="125"/>
        <end position="148"/>
    </location>
</feature>
<accession>A0A2P4YYJ6</accession>
<feature type="transmembrane region" description="Helical" evidence="1">
    <location>
        <begin position="326"/>
        <end position="350"/>
    </location>
</feature>
<dbReference type="Gene3D" id="1.20.1250.20">
    <property type="entry name" value="MFS general substrate transporter like domains"/>
    <property type="match status" value="1"/>
</dbReference>
<evidence type="ECO:0000313" key="3">
    <source>
        <dbReference type="Proteomes" id="UP000236928"/>
    </source>
</evidence>